<dbReference type="Gene3D" id="3.20.20.80">
    <property type="entry name" value="Glycosidases"/>
    <property type="match status" value="1"/>
</dbReference>
<dbReference type="PANTHER" id="PTHR43730:SF1">
    <property type="entry name" value="BETA-MANNOSIDASE"/>
    <property type="match status" value="1"/>
</dbReference>
<dbReference type="SUPFAM" id="SSF51445">
    <property type="entry name" value="(Trans)glycosidases"/>
    <property type="match status" value="1"/>
</dbReference>
<dbReference type="SUPFAM" id="SSF49785">
    <property type="entry name" value="Galactose-binding domain-like"/>
    <property type="match status" value="1"/>
</dbReference>
<dbReference type="InterPro" id="IPR054593">
    <property type="entry name" value="Beta-mannosidase-like_N2"/>
</dbReference>
<name>A0A6M8HJ92_9PROT</name>
<dbReference type="GO" id="GO:0004567">
    <property type="term" value="F:beta-mannosidase activity"/>
    <property type="evidence" value="ECO:0007669"/>
    <property type="project" value="TreeGrafter"/>
</dbReference>
<protein>
    <submittedName>
        <fullName evidence="4">Glycoside hydrolase family 2 protein</fullName>
    </submittedName>
</protein>
<dbReference type="RefSeq" id="WP_171832718.1">
    <property type="nucleotide sequence ID" value="NZ_CP053708.1"/>
</dbReference>
<dbReference type="SUPFAM" id="SSF49303">
    <property type="entry name" value="beta-Galactosidase/glucuronidase domain"/>
    <property type="match status" value="2"/>
</dbReference>
<sequence length="830" mass="91540">MTDFGHPADAIPTDKTALKPAVRWMLPQVLLADWWIAITPEGEAGSPKDLPVGANRQKAPVPGTALDALWEPHLREAGAPPSLHEHDVWYGTVIQALAGDRIRFLGLAGLAEIWLDDECVIRTTSMFIAYTVQVPRSGKITLSIRFRSLKKALAATAGRPRWRTQLVTSNGLRLQRQTLLGHMPGWCPSYDAVGPYRAIEHFSGPGAIESCRLSATLRGGTGVVNLRIEFAEAHDRQADLKVQVGDYFVPLQRVATGSFIAELSLPEVELWWPHTHGEPTLHDVFLVDGTAELLIGRVGFREVRVSRGQDGKGFGLECNGVPIFCRGACWTNADLIRLSSDRDTYIAWIRLVRDADMNMIRVGGTMLYESRAFHNLCDEFGILVWQDLMFANLDYATGQADFRESAVLEIEQLVERLAGSPSLVVLCGGSEIAQQAAFLGLGPDQRAMEFFETFLPELVARLKPDLHYVPHSPWGGPMPFTVNAGVSHYYGVGAYKRPLEDARRAGVRFATECVALANPPAATSPSARRIEEGPRDRGVSWTFVDIRDHYLRDLYKVDPAHLRGEDPERYLDLSRAVTADLVETVFAEWRRPGSTCCGGLIWQLQDLAPCSGWGIIDNHGIPKAAWHGFRRVSAPIQILLSDEGQDGLGIYILNERNAPLEGLVRLAGLKRGSVPVVTAEAAITLEPHGSISISSQDLIEGFFDISRAYRFGPPEHDITIATLHCRRSGEILSEAFHFPLGRALPLNDLGLTAVLSQQDTDWFLDIAASRFAQAVHVEVDGYRADREWFHLPPAVTRRVQLLPGPGVATRPTGFVRALNGVQSASIRECQ</sequence>
<evidence type="ECO:0000313" key="5">
    <source>
        <dbReference type="Proteomes" id="UP000500767"/>
    </source>
</evidence>
<evidence type="ECO:0000256" key="2">
    <source>
        <dbReference type="ARBA" id="ARBA00023295"/>
    </source>
</evidence>
<dbReference type="Proteomes" id="UP000500767">
    <property type="component" value="Chromosome"/>
</dbReference>
<evidence type="ECO:0000256" key="1">
    <source>
        <dbReference type="ARBA" id="ARBA00022801"/>
    </source>
</evidence>
<dbReference type="Pfam" id="PF22666">
    <property type="entry name" value="Glyco_hydro_2_N2"/>
    <property type="match status" value="1"/>
</dbReference>
<dbReference type="KEGG" id="lck:HN018_00655"/>
<dbReference type="PANTHER" id="PTHR43730">
    <property type="entry name" value="BETA-MANNOSIDASE"/>
    <property type="match status" value="1"/>
</dbReference>
<reference evidence="4 5" key="1">
    <citation type="journal article" date="2014" name="World J. Microbiol. Biotechnol.">
        <title>Biodiversity and physiological characteristics of Antarctic and Arctic lichens-associated bacteria.</title>
        <authorList>
            <person name="Lee Y.M."/>
            <person name="Kim E.H."/>
            <person name="Lee H.K."/>
            <person name="Hong S.G."/>
        </authorList>
    </citation>
    <scope>NUCLEOTIDE SEQUENCE [LARGE SCALE GENOMIC DNA]</scope>
    <source>
        <strain evidence="4 5">PAMC 26569</strain>
    </source>
</reference>
<dbReference type="Gene3D" id="2.60.120.260">
    <property type="entry name" value="Galactose-binding domain-like"/>
    <property type="match status" value="1"/>
</dbReference>
<evidence type="ECO:0000259" key="3">
    <source>
        <dbReference type="Pfam" id="PF22666"/>
    </source>
</evidence>
<dbReference type="InterPro" id="IPR008979">
    <property type="entry name" value="Galactose-bd-like_sf"/>
</dbReference>
<dbReference type="GO" id="GO:0006516">
    <property type="term" value="P:glycoprotein catabolic process"/>
    <property type="evidence" value="ECO:0007669"/>
    <property type="project" value="TreeGrafter"/>
</dbReference>
<dbReference type="InterPro" id="IPR050887">
    <property type="entry name" value="Beta-mannosidase_GH2"/>
</dbReference>
<dbReference type="EMBL" id="CP053708">
    <property type="protein sequence ID" value="QKE88758.1"/>
    <property type="molecule type" value="Genomic_DNA"/>
</dbReference>
<proteinExistence type="predicted"/>
<keyword evidence="1 4" id="KW-0378">Hydrolase</keyword>
<keyword evidence="2" id="KW-0326">Glycosidase</keyword>
<gene>
    <name evidence="4" type="ORF">HN018_00655</name>
</gene>
<accession>A0A6M8HJ92</accession>
<keyword evidence="5" id="KW-1185">Reference proteome</keyword>
<dbReference type="AlphaFoldDB" id="A0A6M8HJ92"/>
<evidence type="ECO:0000313" key="4">
    <source>
        <dbReference type="EMBL" id="QKE88758.1"/>
    </source>
</evidence>
<organism evidence="4 5">
    <name type="scientific">Lichenicola cladoniae</name>
    <dbReference type="NCBI Taxonomy" id="1484109"/>
    <lineage>
        <taxon>Bacteria</taxon>
        <taxon>Pseudomonadati</taxon>
        <taxon>Pseudomonadota</taxon>
        <taxon>Alphaproteobacteria</taxon>
        <taxon>Acetobacterales</taxon>
        <taxon>Acetobacteraceae</taxon>
        <taxon>Lichenicola</taxon>
    </lineage>
</organism>
<dbReference type="InterPro" id="IPR036156">
    <property type="entry name" value="Beta-gal/glucu_dom_sf"/>
</dbReference>
<dbReference type="InterPro" id="IPR017853">
    <property type="entry name" value="GH"/>
</dbReference>
<feature type="domain" description="Beta-mannosidase-like galactose-binding" evidence="3">
    <location>
        <begin position="102"/>
        <end position="197"/>
    </location>
</feature>